<dbReference type="PROSITE" id="PS51337">
    <property type="entry name" value="B12_BINDING_NTER"/>
    <property type="match status" value="1"/>
</dbReference>
<evidence type="ECO:0000256" key="21">
    <source>
        <dbReference type="PIRNR" id="PIRNR000381"/>
    </source>
</evidence>
<comment type="domain">
    <text evidence="21">Modular enzyme with four functionally distinct domains. The isolated Hcy-binding domain catalyzes methyl transfer from free methylcobalamin to homocysteine. The Hcy-binding domain in association with the pterin-binding domain catalyzes the methylation of cob(I)alamin by methyltetrahydrofolate and the methylation of homocysteine. The B12-binding domain binds the cofactor. The AdoMet activation domain binds S-adenosyl-L-methionine. Under aerobic conditions cob(I)alamin can be converted to inactive cob(II)alamin. Reductive methylation by S-adenosyl-L-methionine and flavodoxin regenerates methylcobalamin.</text>
</comment>
<dbReference type="NCBIfam" id="TIGR02082">
    <property type="entry name" value="metH"/>
    <property type="match status" value="1"/>
</dbReference>
<evidence type="ECO:0000256" key="11">
    <source>
        <dbReference type="ARBA" id="ARBA00022679"/>
    </source>
</evidence>
<keyword evidence="14" id="KW-0677">Repeat</keyword>
<accession>A0ABM7UP86</accession>
<evidence type="ECO:0000259" key="24">
    <source>
        <dbReference type="PROSITE" id="PS50972"/>
    </source>
</evidence>
<dbReference type="PROSITE" id="PS50970">
    <property type="entry name" value="HCY"/>
    <property type="match status" value="1"/>
</dbReference>
<feature type="domain" description="Pterin-binding" evidence="24">
    <location>
        <begin position="361"/>
        <end position="622"/>
    </location>
</feature>
<comment type="pathway">
    <text evidence="4 21">Amino-acid biosynthesis; L-methionine biosynthesis via de novo pathway; L-methionine from L-homocysteine (MetH route): step 1/1.</text>
</comment>
<evidence type="ECO:0000256" key="1">
    <source>
        <dbReference type="ARBA" id="ARBA00001700"/>
    </source>
</evidence>
<evidence type="ECO:0000256" key="18">
    <source>
        <dbReference type="ARBA" id="ARBA00025552"/>
    </source>
</evidence>
<dbReference type="PANTHER" id="PTHR45833:SF1">
    <property type="entry name" value="METHIONINE SYNTHASE"/>
    <property type="match status" value="1"/>
</dbReference>
<name>A0ABM7UP86_9LEPT</name>
<dbReference type="InterPro" id="IPR003759">
    <property type="entry name" value="Cbl-bd_cap"/>
</dbReference>
<dbReference type="InterPro" id="IPR003726">
    <property type="entry name" value="HCY_dom"/>
</dbReference>
<evidence type="ECO:0000256" key="6">
    <source>
        <dbReference type="ARBA" id="ARBA00012032"/>
    </source>
</evidence>
<dbReference type="PIRSF" id="PIRSF000381">
    <property type="entry name" value="MetH"/>
    <property type="match status" value="1"/>
</dbReference>
<evidence type="ECO:0000256" key="3">
    <source>
        <dbReference type="ARBA" id="ARBA00001956"/>
    </source>
</evidence>
<keyword evidence="9 21" id="KW-0028">Amino-acid biosynthesis</keyword>
<proteinExistence type="inferred from homology"/>
<dbReference type="InterPro" id="IPR036589">
    <property type="entry name" value="HCY_dom_sf"/>
</dbReference>
<feature type="domain" description="B12-binding" evidence="26">
    <location>
        <begin position="751"/>
        <end position="886"/>
    </location>
</feature>
<dbReference type="CDD" id="cd00740">
    <property type="entry name" value="MeTr"/>
    <property type="match status" value="1"/>
</dbReference>
<evidence type="ECO:0000259" key="23">
    <source>
        <dbReference type="PROSITE" id="PS50970"/>
    </source>
</evidence>
<evidence type="ECO:0000259" key="25">
    <source>
        <dbReference type="PROSITE" id="PS50974"/>
    </source>
</evidence>
<evidence type="ECO:0000256" key="7">
    <source>
        <dbReference type="ARBA" id="ARBA00013998"/>
    </source>
</evidence>
<evidence type="ECO:0000313" key="29">
    <source>
        <dbReference type="Proteomes" id="UP000245263"/>
    </source>
</evidence>
<organism evidence="28 29">
    <name type="scientific">Leptospira kobayashii</name>
    <dbReference type="NCBI Taxonomy" id="1917830"/>
    <lineage>
        <taxon>Bacteria</taxon>
        <taxon>Pseudomonadati</taxon>
        <taxon>Spirochaetota</taxon>
        <taxon>Spirochaetia</taxon>
        <taxon>Leptospirales</taxon>
        <taxon>Leptospiraceae</taxon>
        <taxon>Leptospira</taxon>
    </lineage>
</organism>
<dbReference type="SUPFAM" id="SSF56507">
    <property type="entry name" value="Methionine synthase activation domain-like"/>
    <property type="match status" value="1"/>
</dbReference>
<keyword evidence="17 21" id="KW-0170">Cobalt</keyword>
<keyword evidence="11 21" id="KW-0808">Transferase</keyword>
<keyword evidence="16 21" id="KW-0486">Methionine biosynthesis</keyword>
<protein>
    <recommendedName>
        <fullName evidence="7 20">Methionine synthase</fullName>
        <ecNumber evidence="6 20">2.1.1.13</ecNumber>
    </recommendedName>
    <alternativeName>
        <fullName evidence="19 21">5-methyltetrahydrofolate--homocysteine methyltransferase</fullName>
    </alternativeName>
</protein>
<dbReference type="Pfam" id="PF02965">
    <property type="entry name" value="Met_synt_B12"/>
    <property type="match status" value="1"/>
</dbReference>
<evidence type="ECO:0000313" key="28">
    <source>
        <dbReference type="EMBL" id="BDA80907.1"/>
    </source>
</evidence>
<dbReference type="EMBL" id="AP025029">
    <property type="protein sequence ID" value="BDA80907.1"/>
    <property type="molecule type" value="Genomic_DNA"/>
</dbReference>
<dbReference type="RefSeq" id="WP_109022287.1">
    <property type="nucleotide sequence ID" value="NZ_AP025029.1"/>
</dbReference>
<evidence type="ECO:0000256" key="2">
    <source>
        <dbReference type="ARBA" id="ARBA00001947"/>
    </source>
</evidence>
<dbReference type="Pfam" id="PF00809">
    <property type="entry name" value="Pterin_bind"/>
    <property type="match status" value="1"/>
</dbReference>
<evidence type="ECO:0000256" key="22">
    <source>
        <dbReference type="PROSITE-ProRule" id="PRU00333"/>
    </source>
</evidence>
<keyword evidence="10 21" id="KW-0846">Cobalamin</keyword>
<evidence type="ECO:0000256" key="14">
    <source>
        <dbReference type="ARBA" id="ARBA00022737"/>
    </source>
</evidence>
<evidence type="ECO:0000259" key="27">
    <source>
        <dbReference type="PROSITE" id="PS51337"/>
    </source>
</evidence>
<evidence type="ECO:0000256" key="10">
    <source>
        <dbReference type="ARBA" id="ARBA00022628"/>
    </source>
</evidence>
<dbReference type="InterPro" id="IPR011822">
    <property type="entry name" value="MetH"/>
</dbReference>
<keyword evidence="15 21" id="KW-0862">Zinc</keyword>
<dbReference type="InterPro" id="IPR037010">
    <property type="entry name" value="VitB12-dep_Met_synth_activ_sf"/>
</dbReference>
<feature type="domain" description="Hcy-binding" evidence="23">
    <location>
        <begin position="10"/>
        <end position="330"/>
    </location>
</feature>
<evidence type="ECO:0000256" key="8">
    <source>
        <dbReference type="ARBA" id="ARBA00022603"/>
    </source>
</evidence>
<dbReference type="SUPFAM" id="SSF47644">
    <property type="entry name" value="Methionine synthase domain"/>
    <property type="match status" value="1"/>
</dbReference>
<evidence type="ECO:0000256" key="20">
    <source>
        <dbReference type="NCBIfam" id="TIGR02082"/>
    </source>
</evidence>
<dbReference type="Pfam" id="PF02574">
    <property type="entry name" value="S-methyl_trans"/>
    <property type="match status" value="1"/>
</dbReference>
<dbReference type="Gene3D" id="1.10.1240.10">
    <property type="entry name" value="Methionine synthase domain"/>
    <property type="match status" value="1"/>
</dbReference>
<dbReference type="SUPFAM" id="SSF82282">
    <property type="entry name" value="Homocysteine S-methyltransferase"/>
    <property type="match status" value="1"/>
</dbReference>
<keyword evidence="8 21" id="KW-0489">Methyltransferase</keyword>
<dbReference type="InterPro" id="IPR006158">
    <property type="entry name" value="Cobalamin-bd"/>
</dbReference>
<gene>
    <name evidence="28" type="primary">metH</name>
    <name evidence="28" type="ORF">LPTSP3_g38370</name>
</gene>
<dbReference type="Gene3D" id="3.20.20.20">
    <property type="entry name" value="Dihydropteroate synthase-like"/>
    <property type="match status" value="1"/>
</dbReference>
<dbReference type="InterPro" id="IPR050554">
    <property type="entry name" value="Met_Synthase/Corrinoid"/>
</dbReference>
<evidence type="ECO:0000259" key="26">
    <source>
        <dbReference type="PROSITE" id="PS51332"/>
    </source>
</evidence>
<dbReference type="PROSITE" id="PS51332">
    <property type="entry name" value="B12_BINDING"/>
    <property type="match status" value="1"/>
</dbReference>
<comment type="catalytic activity">
    <reaction evidence="1 21">
        <text>(6S)-5-methyl-5,6,7,8-tetrahydrofolate + L-homocysteine = (6S)-5,6,7,8-tetrahydrofolate + L-methionine</text>
        <dbReference type="Rhea" id="RHEA:11172"/>
        <dbReference type="ChEBI" id="CHEBI:18608"/>
        <dbReference type="ChEBI" id="CHEBI:57453"/>
        <dbReference type="ChEBI" id="CHEBI:57844"/>
        <dbReference type="ChEBI" id="CHEBI:58199"/>
        <dbReference type="EC" id="2.1.1.13"/>
    </reaction>
</comment>
<dbReference type="InterPro" id="IPR036724">
    <property type="entry name" value="Cobalamin-bd_sf"/>
</dbReference>
<evidence type="ECO:0000256" key="19">
    <source>
        <dbReference type="ARBA" id="ARBA00031040"/>
    </source>
</evidence>
<dbReference type="EC" id="2.1.1.13" evidence="6 20"/>
<evidence type="ECO:0000256" key="9">
    <source>
        <dbReference type="ARBA" id="ARBA00022605"/>
    </source>
</evidence>
<dbReference type="PANTHER" id="PTHR45833">
    <property type="entry name" value="METHIONINE SYNTHASE"/>
    <property type="match status" value="1"/>
</dbReference>
<comment type="similarity">
    <text evidence="5">Belongs to the vitamin-B12 dependent methionine synthase family.</text>
</comment>
<dbReference type="Gene3D" id="3.10.196.10">
    <property type="entry name" value="Vitamin B12-dependent methionine synthase, activation domain"/>
    <property type="match status" value="1"/>
</dbReference>
<dbReference type="InterPro" id="IPR004223">
    <property type="entry name" value="VitB12-dep_Met_synth_activ_dom"/>
</dbReference>
<comment type="cofactor">
    <cofactor evidence="2 21 22">
        <name>Zn(2+)</name>
        <dbReference type="ChEBI" id="CHEBI:29105"/>
    </cofactor>
</comment>
<dbReference type="PROSITE" id="PS50974">
    <property type="entry name" value="ADOMET_ACTIVATION"/>
    <property type="match status" value="1"/>
</dbReference>
<keyword evidence="12 21" id="KW-0949">S-adenosyl-L-methionine</keyword>
<reference evidence="28 29" key="1">
    <citation type="submission" date="2021-08" db="EMBL/GenBank/DDBJ databases">
        <title>Complete genome sequence of Leptospira kobayashii strain E30.</title>
        <authorList>
            <person name="Nakao R."/>
            <person name="Nakamura S."/>
            <person name="Masuzawa T."/>
            <person name="Koizumi N."/>
        </authorList>
    </citation>
    <scope>NUCLEOTIDE SEQUENCE [LARGE SCALE GENOMIC DNA]</scope>
    <source>
        <strain evidence="28 29">E30</strain>
    </source>
</reference>
<feature type="domain" description="AdoMet activation" evidence="25">
    <location>
        <begin position="902"/>
        <end position="1233"/>
    </location>
</feature>
<dbReference type="PROSITE" id="PS50972">
    <property type="entry name" value="PTERIN_BINDING"/>
    <property type="match status" value="1"/>
</dbReference>
<dbReference type="InterPro" id="IPR036594">
    <property type="entry name" value="Meth_synthase_dom"/>
</dbReference>
<comment type="function">
    <text evidence="18 21">Catalyzes the transfer of a methyl group from methyl-cobalamin to homocysteine, yielding enzyme-bound cob(I)alamin and methionine. Subsequently, remethylates the cofactor using methyltetrahydrofolate.</text>
</comment>
<feature type="domain" description="B12-binding N-terminal" evidence="27">
    <location>
        <begin position="652"/>
        <end position="746"/>
    </location>
</feature>
<evidence type="ECO:0000256" key="4">
    <source>
        <dbReference type="ARBA" id="ARBA00005178"/>
    </source>
</evidence>
<dbReference type="SUPFAM" id="SSF51717">
    <property type="entry name" value="Dihydropteroate synthetase-like"/>
    <property type="match status" value="1"/>
</dbReference>
<dbReference type="CDD" id="cd02069">
    <property type="entry name" value="methionine_synthase_B12_BD"/>
    <property type="match status" value="1"/>
</dbReference>
<dbReference type="Gene3D" id="3.40.50.280">
    <property type="entry name" value="Cobalamin-binding domain"/>
    <property type="match status" value="1"/>
</dbReference>
<dbReference type="SUPFAM" id="SSF52242">
    <property type="entry name" value="Cobalamin (vitamin B12)-binding domain"/>
    <property type="match status" value="1"/>
</dbReference>
<feature type="binding site" evidence="22">
    <location>
        <position position="316"/>
    </location>
    <ligand>
        <name>Zn(2+)</name>
        <dbReference type="ChEBI" id="CHEBI:29105"/>
    </ligand>
</feature>
<keyword evidence="29" id="KW-1185">Reference proteome</keyword>
<evidence type="ECO:0000256" key="13">
    <source>
        <dbReference type="ARBA" id="ARBA00022723"/>
    </source>
</evidence>
<dbReference type="Pfam" id="PF02310">
    <property type="entry name" value="B12-binding"/>
    <property type="match status" value="1"/>
</dbReference>
<feature type="binding site" evidence="22">
    <location>
        <position position="252"/>
    </location>
    <ligand>
        <name>Zn(2+)</name>
        <dbReference type="ChEBI" id="CHEBI:29105"/>
    </ligand>
</feature>
<dbReference type="Proteomes" id="UP000245263">
    <property type="component" value="Chromosome 2"/>
</dbReference>
<comment type="cofactor">
    <cofactor evidence="3 21">
        <name>methylcob(III)alamin</name>
        <dbReference type="ChEBI" id="CHEBI:28115"/>
    </cofactor>
</comment>
<dbReference type="Gene3D" id="1.10.288.10">
    <property type="entry name" value="Cobalamin-dependent Methionine Synthase, domain 2"/>
    <property type="match status" value="1"/>
</dbReference>
<dbReference type="Gene3D" id="3.20.20.330">
    <property type="entry name" value="Homocysteine-binding-like domain"/>
    <property type="match status" value="1"/>
</dbReference>
<evidence type="ECO:0000256" key="12">
    <source>
        <dbReference type="ARBA" id="ARBA00022691"/>
    </source>
</evidence>
<evidence type="ECO:0000256" key="16">
    <source>
        <dbReference type="ARBA" id="ARBA00023167"/>
    </source>
</evidence>
<evidence type="ECO:0000256" key="5">
    <source>
        <dbReference type="ARBA" id="ARBA00010398"/>
    </source>
</evidence>
<dbReference type="SMART" id="SM01018">
    <property type="entry name" value="B12-binding_2"/>
    <property type="match status" value="1"/>
</dbReference>
<feature type="binding site" evidence="22">
    <location>
        <position position="315"/>
    </location>
    <ligand>
        <name>Zn(2+)</name>
        <dbReference type="ChEBI" id="CHEBI:29105"/>
    </ligand>
</feature>
<dbReference type="NCBIfam" id="NF007024">
    <property type="entry name" value="PRK09490.1"/>
    <property type="match status" value="1"/>
</dbReference>
<evidence type="ECO:0000256" key="17">
    <source>
        <dbReference type="ARBA" id="ARBA00023285"/>
    </source>
</evidence>
<dbReference type="InterPro" id="IPR011005">
    <property type="entry name" value="Dihydropteroate_synth-like_sf"/>
</dbReference>
<dbReference type="InterPro" id="IPR000489">
    <property type="entry name" value="Pterin-binding_dom"/>
</dbReference>
<evidence type="ECO:0000256" key="15">
    <source>
        <dbReference type="ARBA" id="ARBA00022833"/>
    </source>
</evidence>
<sequence length="1241" mass="137938">MKFEYTNPAGNRLVQLIQERILILDGAMGTMIQRHSLQEDDFRGERFKDWTLSVKGNNDMLAMTRPDIIEAVHLEYLEAGSNIIETNTFSSNSVSQADYKMESVVRDLNLAAVQCAKNAVKKYTEKTGKTDIFIAGSIGPTVKTASLSPDVNNPAFRAITFDQLVDSFYEQITALIDGGVDLLLPETNIDTLNLKACIFAIEKIFEERNIRIPVILSVTITDASGRTLSGQTGEAFYISVKHARPLAVGINCALGAGEMRPYIAELAKVADCYVSCYPNAGLPNAFGGYDQTPAEFGSWMEDFAKAGFLNIVGGCCGTTPDHIQAAAKAVASFPPRQLITQPKLSAFSGLEPLKLTKEQGFINIGERTNVTGSPKFKKLILDGKFEEAVQVALQQVQAGANIVDINFDEALLDGEGSMTKFLNLISGEPEIARVPFMIDSSKWSVLEAGLKCVQGKPIVNSISLKEGEEVFLKHAKTIQRFGAAAIVMAFDEQGQAATKDEKIRICKRAYDLLISKLDFDPNDIIFDPNILTVATGIEEHNNYAVDFIEATREIKKICPGAKVSGGLSNISFSFRGNNPVREAMHSVFLYYAIQAGMDMAIVNAGMLEVYEQIPKDLLELIEDVLLNRRPDATERLIDAAGTFHGEAKVQKKDDAWRAGNVEERLTHALVKGIDEFVTQDTEEARLSFSKPLEVIEGPLMNGMKVVGELFGAGKMFLPQVVKSARVMKKAVAYLLPFMEEEKRNQKDESAQAKFLIATVKGDVHDIGKNIVGVVLACNNYEVIDLGVMVPVEKILETAKREGVKAIGLSGLITPSLDEMVHVAKEMERLGFQVPLLIGGATTSPAHTAVKIAEQYSQPVIHVLDASRVVNVMNGVLNPATTESYVATVREDQARIREEFYSRESERNLLSFEDAIANKTKINWENYNPPKPSFTGIKEITDVTLDKLVPYIDWSPFFLAWELKGRFPQILKDPVIGKEATTLYNDAKVMLEKMLKDERLKPRAVVGIFPAHAVGETLEVYSDESKSVLLEKFPMLRQQSTKLAGQPNYSLADFIAPKEFKKQDYLGFFAVTTGHGVDEIAKEYEKDHDDYNSILVKALADRFAEAFAEYMHHWMRIEWGFGKDENLSSEDLIREKYQGIRPAPGYPACPDHTEKPKIWKLMDVEKYTGIILTESCAMWPASSVSGYYFSNPESRYFAIGKINEDQIIDYTERKGMEKSEIERWLSPYLNYDPNKKPALSKS</sequence>
<dbReference type="Pfam" id="PF02607">
    <property type="entry name" value="B12-binding_2"/>
    <property type="match status" value="1"/>
</dbReference>
<keyword evidence="13 21" id="KW-0479">Metal-binding</keyword>
<dbReference type="InterPro" id="IPR033706">
    <property type="entry name" value="Met_synthase_B12-bd"/>
</dbReference>